<dbReference type="Gene3D" id="2.60.120.380">
    <property type="match status" value="1"/>
</dbReference>
<organism evidence="1 2">
    <name type="scientific">Cymbomonas tetramitiformis</name>
    <dbReference type="NCBI Taxonomy" id="36881"/>
    <lineage>
        <taxon>Eukaryota</taxon>
        <taxon>Viridiplantae</taxon>
        <taxon>Chlorophyta</taxon>
        <taxon>Pyramimonadophyceae</taxon>
        <taxon>Pyramimonadales</taxon>
        <taxon>Pyramimonadaceae</taxon>
        <taxon>Cymbomonas</taxon>
    </lineage>
</organism>
<evidence type="ECO:0000313" key="2">
    <source>
        <dbReference type="Proteomes" id="UP001190700"/>
    </source>
</evidence>
<dbReference type="SUPFAM" id="SSF49785">
    <property type="entry name" value="Galactose-binding domain-like"/>
    <property type="match status" value="1"/>
</dbReference>
<sequence length="183" mass="19857">MWVIDDAFLEEGQSHYYCIRTSNRTAVRPNISKVDCSLNNNPGALFASVREGFDGSVDATECDFFSAITKATLVWHDHPSLPSAGGKHLVNDLDLILLKGGGAQPSYSPPRDDTNNVEQLRLVAGLPYLIQIAAIDVPMPLYGDGVTGRLPRGQPYSLVATGPNIEVAEVMHKDGRMDLSVCM</sequence>
<name>A0AAE0BCV7_9CHLO</name>
<accession>A0AAE0BCV7</accession>
<dbReference type="InterPro" id="IPR008979">
    <property type="entry name" value="Galactose-bd-like_sf"/>
</dbReference>
<dbReference type="EMBL" id="LGRX02035530">
    <property type="protein sequence ID" value="KAK3234253.1"/>
    <property type="molecule type" value="Genomic_DNA"/>
</dbReference>
<reference evidence="1 2" key="1">
    <citation type="journal article" date="2015" name="Genome Biol. Evol.">
        <title>Comparative Genomics of a Bacterivorous Green Alga Reveals Evolutionary Causalities and Consequences of Phago-Mixotrophic Mode of Nutrition.</title>
        <authorList>
            <person name="Burns J.A."/>
            <person name="Paasch A."/>
            <person name="Narechania A."/>
            <person name="Kim E."/>
        </authorList>
    </citation>
    <scope>NUCLEOTIDE SEQUENCE [LARGE SCALE GENOMIC DNA]</scope>
    <source>
        <strain evidence="1 2">PLY_AMNH</strain>
    </source>
</reference>
<evidence type="ECO:0000313" key="1">
    <source>
        <dbReference type="EMBL" id="KAK3234253.1"/>
    </source>
</evidence>
<protein>
    <submittedName>
        <fullName evidence="1">Uncharacterized protein</fullName>
    </submittedName>
</protein>
<proteinExistence type="predicted"/>
<dbReference type="AlphaFoldDB" id="A0AAE0BCV7"/>
<dbReference type="Proteomes" id="UP001190700">
    <property type="component" value="Unassembled WGS sequence"/>
</dbReference>
<keyword evidence="2" id="KW-1185">Reference proteome</keyword>
<gene>
    <name evidence="1" type="ORF">CYMTET_55492</name>
</gene>
<comment type="caution">
    <text evidence="1">The sequence shown here is derived from an EMBL/GenBank/DDBJ whole genome shotgun (WGS) entry which is preliminary data.</text>
</comment>